<dbReference type="GeneID" id="25977312"/>
<evidence type="ECO:0000256" key="1">
    <source>
        <dbReference type="SAM" id="MobiDB-lite"/>
    </source>
</evidence>
<evidence type="ECO:0000313" key="3">
    <source>
        <dbReference type="Proteomes" id="UP000007796"/>
    </source>
</evidence>
<feature type="region of interest" description="Disordered" evidence="1">
    <location>
        <begin position="33"/>
        <end position="53"/>
    </location>
</feature>
<proteinExistence type="predicted"/>
<dbReference type="AlphaFoldDB" id="F0X8K8"/>
<dbReference type="Proteomes" id="UP000007796">
    <property type="component" value="Unassembled WGS sequence"/>
</dbReference>
<organism evidence="3">
    <name type="scientific">Grosmannia clavigera (strain kw1407 / UAMH 11150)</name>
    <name type="common">Blue stain fungus</name>
    <name type="synonym">Graphiocladiella clavigera</name>
    <dbReference type="NCBI Taxonomy" id="655863"/>
    <lineage>
        <taxon>Eukaryota</taxon>
        <taxon>Fungi</taxon>
        <taxon>Dikarya</taxon>
        <taxon>Ascomycota</taxon>
        <taxon>Pezizomycotina</taxon>
        <taxon>Sordariomycetes</taxon>
        <taxon>Sordariomycetidae</taxon>
        <taxon>Ophiostomatales</taxon>
        <taxon>Ophiostomataceae</taxon>
        <taxon>Leptographium</taxon>
    </lineage>
</organism>
<dbReference type="HOGENOM" id="CLU_2849890_0_0_1"/>
<evidence type="ECO:0000313" key="2">
    <source>
        <dbReference type="EMBL" id="EFX06065.1"/>
    </source>
</evidence>
<protein>
    <submittedName>
        <fullName evidence="2">Uncharacterized protein</fullName>
    </submittedName>
</protein>
<dbReference type="EMBL" id="GL629735">
    <property type="protein sequence ID" value="EFX06065.1"/>
    <property type="molecule type" value="Genomic_DNA"/>
</dbReference>
<reference evidence="2 3" key="1">
    <citation type="journal article" date="2011" name="Proc. Natl. Acad. Sci. U.S.A.">
        <title>Genome and transcriptome analyses of the mountain pine beetle-fungal symbiont Grosmannia clavigera, a lodgepole pine pathogen.</title>
        <authorList>
            <person name="DiGuistini S."/>
            <person name="Wang Y."/>
            <person name="Liao N.Y."/>
            <person name="Taylor G."/>
            <person name="Tanguay P."/>
            <person name="Feau N."/>
            <person name="Henrissat B."/>
            <person name="Chan S.K."/>
            <person name="Hesse-Orce U."/>
            <person name="Alamouti S.M."/>
            <person name="Tsui C.K.M."/>
            <person name="Docking R.T."/>
            <person name="Levasseur A."/>
            <person name="Haridas S."/>
            <person name="Robertson G."/>
            <person name="Birol I."/>
            <person name="Holt R.A."/>
            <person name="Marra M.A."/>
            <person name="Hamelin R.C."/>
            <person name="Hirst M."/>
            <person name="Jones S.J.M."/>
            <person name="Bohlmann J."/>
            <person name="Breuil C."/>
        </authorList>
    </citation>
    <scope>NUCLEOTIDE SEQUENCE [LARGE SCALE GENOMIC DNA]</scope>
    <source>
        <strain evidence="3">kw1407 / UAMH 11150</strain>
    </source>
</reference>
<accession>F0X8K8</accession>
<name>F0X8K8_GROCL</name>
<gene>
    <name evidence="2" type="ORF">CMQ_4134</name>
</gene>
<dbReference type="RefSeq" id="XP_014175547.1">
    <property type="nucleotide sequence ID" value="XM_014320072.1"/>
</dbReference>
<sequence>MNECLRLAAPDRLDDDRMRPGCSLVDAQAQRCTPRPQWPLSARPKTPSPRLGNVTGTVCILAGDR</sequence>
<keyword evidence="3" id="KW-1185">Reference proteome</keyword>
<dbReference type="InParanoid" id="F0X8K8"/>